<proteinExistence type="predicted"/>
<evidence type="ECO:0000313" key="2">
    <source>
        <dbReference type="Proteomes" id="UP001056120"/>
    </source>
</evidence>
<protein>
    <submittedName>
        <fullName evidence="1">Uncharacterized protein</fullName>
    </submittedName>
</protein>
<evidence type="ECO:0000313" key="1">
    <source>
        <dbReference type="EMBL" id="KAI3762929.1"/>
    </source>
</evidence>
<sequence>MLRKPSNYFILIFVFFMINEDDDVDGSEYAVVARFNSCWFFADDWIWDFRFNRFDSLLCGLLLQCESPLSVNLFTGEGVVWLAGFREMGGNGPAVSKDDGGGDPRWNNATLSVDVLPLSQHSNMQDLLHLTGLTKCRPLSIHVSSGPQLSRHSVLTSMQPGDEHSPGSF</sequence>
<reference evidence="1 2" key="2">
    <citation type="journal article" date="2022" name="Mol. Ecol. Resour.">
        <title>The genomes of chicory, endive, great burdock and yacon provide insights into Asteraceae paleo-polyploidization history and plant inulin production.</title>
        <authorList>
            <person name="Fan W."/>
            <person name="Wang S."/>
            <person name="Wang H."/>
            <person name="Wang A."/>
            <person name="Jiang F."/>
            <person name="Liu H."/>
            <person name="Zhao H."/>
            <person name="Xu D."/>
            <person name="Zhang Y."/>
        </authorList>
    </citation>
    <scope>NUCLEOTIDE SEQUENCE [LARGE SCALE GENOMIC DNA]</scope>
    <source>
        <strain evidence="2">cv. Yunnan</strain>
        <tissue evidence="1">Leaves</tissue>
    </source>
</reference>
<organism evidence="1 2">
    <name type="scientific">Smallanthus sonchifolius</name>
    <dbReference type="NCBI Taxonomy" id="185202"/>
    <lineage>
        <taxon>Eukaryota</taxon>
        <taxon>Viridiplantae</taxon>
        <taxon>Streptophyta</taxon>
        <taxon>Embryophyta</taxon>
        <taxon>Tracheophyta</taxon>
        <taxon>Spermatophyta</taxon>
        <taxon>Magnoliopsida</taxon>
        <taxon>eudicotyledons</taxon>
        <taxon>Gunneridae</taxon>
        <taxon>Pentapetalae</taxon>
        <taxon>asterids</taxon>
        <taxon>campanulids</taxon>
        <taxon>Asterales</taxon>
        <taxon>Asteraceae</taxon>
        <taxon>Asteroideae</taxon>
        <taxon>Heliantheae alliance</taxon>
        <taxon>Millerieae</taxon>
        <taxon>Smallanthus</taxon>
    </lineage>
</organism>
<dbReference type="Proteomes" id="UP001056120">
    <property type="component" value="Linkage Group LG17"/>
</dbReference>
<comment type="caution">
    <text evidence="1">The sequence shown here is derived from an EMBL/GenBank/DDBJ whole genome shotgun (WGS) entry which is preliminary data.</text>
</comment>
<name>A0ACB9EVF5_9ASTR</name>
<accession>A0ACB9EVF5</accession>
<reference evidence="2" key="1">
    <citation type="journal article" date="2022" name="Mol. Ecol. Resour.">
        <title>The genomes of chicory, endive, great burdock and yacon provide insights into Asteraceae palaeo-polyploidization history and plant inulin production.</title>
        <authorList>
            <person name="Fan W."/>
            <person name="Wang S."/>
            <person name="Wang H."/>
            <person name="Wang A."/>
            <person name="Jiang F."/>
            <person name="Liu H."/>
            <person name="Zhao H."/>
            <person name="Xu D."/>
            <person name="Zhang Y."/>
        </authorList>
    </citation>
    <scope>NUCLEOTIDE SEQUENCE [LARGE SCALE GENOMIC DNA]</scope>
    <source>
        <strain evidence="2">cv. Yunnan</strain>
    </source>
</reference>
<keyword evidence="2" id="KW-1185">Reference proteome</keyword>
<dbReference type="EMBL" id="CM042034">
    <property type="protein sequence ID" value="KAI3762929.1"/>
    <property type="molecule type" value="Genomic_DNA"/>
</dbReference>
<gene>
    <name evidence="1" type="ORF">L1987_53371</name>
</gene>